<dbReference type="EMBL" id="AMZH03004207">
    <property type="protein sequence ID" value="RRT69852.1"/>
    <property type="molecule type" value="Genomic_DNA"/>
</dbReference>
<protein>
    <submittedName>
        <fullName evidence="2">Uncharacterized protein</fullName>
    </submittedName>
</protein>
<gene>
    <name evidence="2" type="ORF">B296_00022963</name>
</gene>
<proteinExistence type="predicted"/>
<dbReference type="AlphaFoldDB" id="A0A427A0Y0"/>
<sequence length="255" mass="28467">MEGSFDDDDLPLPRSQSVSPVSKPKLRRLKKADHSGPRDVPTADPVLSPSRVHPVAAPTMAATPASEESVPESHVMEPEMGQEPVLDPLFPDPARCEPNYMEIEREKQGFDWGGENGSAGVQEAKDVKSAKKRLNSEKEGETTRKYKKNKSGDKPKESAREKRRLEKVGLDLVIYASKVLYCRLIFDLLIHPGGQEREAELVRVHAESQRLYGYFNHPESTNDSTSNKVDICHDFDLTGPENGRGDDEHLEEVLP</sequence>
<feature type="compositionally biased region" description="Low complexity" evidence="1">
    <location>
        <begin position="56"/>
        <end position="65"/>
    </location>
</feature>
<feature type="region of interest" description="Disordered" evidence="1">
    <location>
        <begin position="236"/>
        <end position="255"/>
    </location>
</feature>
<dbReference type="Proteomes" id="UP000287651">
    <property type="component" value="Unassembled WGS sequence"/>
</dbReference>
<organism evidence="2 3">
    <name type="scientific">Ensete ventricosum</name>
    <name type="common">Abyssinian banana</name>
    <name type="synonym">Musa ensete</name>
    <dbReference type="NCBI Taxonomy" id="4639"/>
    <lineage>
        <taxon>Eukaryota</taxon>
        <taxon>Viridiplantae</taxon>
        <taxon>Streptophyta</taxon>
        <taxon>Embryophyta</taxon>
        <taxon>Tracheophyta</taxon>
        <taxon>Spermatophyta</taxon>
        <taxon>Magnoliopsida</taxon>
        <taxon>Liliopsida</taxon>
        <taxon>Zingiberales</taxon>
        <taxon>Musaceae</taxon>
        <taxon>Ensete</taxon>
    </lineage>
</organism>
<feature type="compositionally biased region" description="Acidic residues" evidence="1">
    <location>
        <begin position="1"/>
        <end position="10"/>
    </location>
</feature>
<evidence type="ECO:0000313" key="2">
    <source>
        <dbReference type="EMBL" id="RRT69852.1"/>
    </source>
</evidence>
<evidence type="ECO:0000256" key="1">
    <source>
        <dbReference type="SAM" id="MobiDB-lite"/>
    </source>
</evidence>
<reference evidence="2 3" key="1">
    <citation type="journal article" date="2014" name="Agronomy (Basel)">
        <title>A Draft Genome Sequence for Ensete ventricosum, the Drought-Tolerant Tree Against Hunger.</title>
        <authorList>
            <person name="Harrison J."/>
            <person name="Moore K.A."/>
            <person name="Paszkiewicz K."/>
            <person name="Jones T."/>
            <person name="Grant M."/>
            <person name="Ambacheew D."/>
            <person name="Muzemil S."/>
            <person name="Studholme D.J."/>
        </authorList>
    </citation>
    <scope>NUCLEOTIDE SEQUENCE [LARGE SCALE GENOMIC DNA]</scope>
</reference>
<accession>A0A427A0Y0</accession>
<feature type="region of interest" description="Disordered" evidence="1">
    <location>
        <begin position="1"/>
        <end position="162"/>
    </location>
</feature>
<evidence type="ECO:0000313" key="3">
    <source>
        <dbReference type="Proteomes" id="UP000287651"/>
    </source>
</evidence>
<name>A0A427A0Y0_ENSVE</name>
<comment type="caution">
    <text evidence="2">The sequence shown here is derived from an EMBL/GenBank/DDBJ whole genome shotgun (WGS) entry which is preliminary data.</text>
</comment>
<feature type="compositionally biased region" description="Basic and acidic residues" evidence="1">
    <location>
        <begin position="123"/>
        <end position="162"/>
    </location>
</feature>